<evidence type="ECO:0000313" key="1">
    <source>
        <dbReference type="EMBL" id="AKA44312.1"/>
    </source>
</evidence>
<gene>
    <name evidence="1" type="ORF">PPSC2_21325</name>
</gene>
<sequence>MNITEDCQLKKVNFKINFELKIKESHSNYRRRNYKFLLKNSIYQGITYTQIHIDIFEKCKIYW</sequence>
<organism evidence="1 2">
    <name type="scientific">Paenibacillus polymyxa (strain SC2)</name>
    <name type="common">Bacillus polymyxa</name>
    <dbReference type="NCBI Taxonomy" id="886882"/>
    <lineage>
        <taxon>Bacteria</taxon>
        <taxon>Bacillati</taxon>
        <taxon>Bacillota</taxon>
        <taxon>Bacilli</taxon>
        <taxon>Bacillales</taxon>
        <taxon>Paenibacillaceae</taxon>
        <taxon>Paenibacillus</taxon>
    </lineage>
</organism>
<reference evidence="1 2" key="1">
    <citation type="journal article" date="2011" name="J. Bacteriol.">
        <title>Complete genome sequence of Paenibacillus polymyxa SC2, a strain of plant growth-promoting Rhizobacterium with broad-spectrum antimicrobial activity.</title>
        <authorList>
            <person name="Ma M."/>
            <person name="Wang C."/>
            <person name="Ding Y."/>
            <person name="Li L."/>
            <person name="Shen D."/>
            <person name="Jiang X."/>
            <person name="Guan D."/>
            <person name="Cao F."/>
            <person name="Chen H."/>
            <person name="Feng R."/>
            <person name="Wang X."/>
            <person name="Ge Y."/>
            <person name="Yao L."/>
            <person name="Bing X."/>
            <person name="Yang X."/>
            <person name="Li J."/>
            <person name="Du B."/>
        </authorList>
    </citation>
    <scope>NUCLEOTIDE SEQUENCE [LARGE SCALE GENOMIC DNA]</scope>
    <source>
        <strain evidence="1 2">SC2</strain>
    </source>
</reference>
<dbReference type="HOGENOM" id="CLU_2881683_0_0_9"/>
<dbReference type="Proteomes" id="UP000006868">
    <property type="component" value="Chromosome"/>
</dbReference>
<dbReference type="AlphaFoldDB" id="A0A0D5ZCN3"/>
<dbReference type="EMBL" id="CP002213">
    <property type="protein sequence ID" value="AKA44312.1"/>
    <property type="molecule type" value="Genomic_DNA"/>
</dbReference>
<proteinExistence type="predicted"/>
<dbReference type="PATRIC" id="fig|886882.15.peg.4533"/>
<accession>A0A0D5ZCN3</accession>
<dbReference type="KEGG" id="ppm:PPSC2_21325"/>
<name>A0A0D5ZCN3_PAEPS</name>
<evidence type="ECO:0000313" key="2">
    <source>
        <dbReference type="Proteomes" id="UP000006868"/>
    </source>
</evidence>
<protein>
    <submittedName>
        <fullName evidence="1">Uncharacterized protein</fullName>
    </submittedName>
</protein>